<evidence type="ECO:0000259" key="11">
    <source>
        <dbReference type="PROSITE" id="PS51061"/>
    </source>
</evidence>
<feature type="domain" description="C3H1-type" evidence="9">
    <location>
        <begin position="130"/>
        <end position="157"/>
    </location>
</feature>
<dbReference type="Pfam" id="PF00076">
    <property type="entry name" value="RRM_1"/>
    <property type="match status" value="1"/>
</dbReference>
<sequence>MSTAGCNIAIKNLPHDMGKESLRPLFKKFGKINLLHVANGTAAIEFQKPVSATSSVTSMNNAVIGGQRIFVSLTSDAVPSVKRGTVPAAPTSSSAAPTKPAKPTKKAVAPTPAAPTPVPTEAAAADDADRSFTKLCYHFRKGRCSKGDTCTYLHTSKLCPTVEYGGVCTRMDMCKYSHDPNNALVSGLKSADATKSQTLCQRIALGGHCTYGDRCRHDPTTALKGKSNVLCKNFAAGCRKGDKCWFSHDPTTAVAAPAKRPATDDVQPAPVAAPPAKKAKTTTTNEVPKKEQPQKAEVAALTCGECTKAAAAITCAQCDEGLCAACDTALHASRIMSKHVRTAVPKVDAVVAQCGECRGAAATVHCVQCDVDYCGKCSWSVHEFKVFRTHRREALLKVRTTPTAPSLVPVTQQVQGVAKAAAAVPVTQPKPTTAVHNIRAYPKTELSSDDSSDDDEEDDNQPPAKVQKTLAAPPVVAKKKAAAIAPSQPKMALSSDSSDEGSDVEVNQPPPVVKAAPLGAKNAPAVDLSSEDESDFSDEKPIILPAKKSAAALSSSDDSSDEDEGQVRVKPAPVKAVAPQTADSSDEDSSDEEGGTHVNVVAKAAAVPTADSAHSLVKKIEAYAASTNVDVLHLSPSLNSYERLLAHDCAERLGLSHESVGQGLDRHITVGRGGATKKKSWSKTRA</sequence>
<dbReference type="InterPro" id="IPR000571">
    <property type="entry name" value="Znf_CCCH"/>
</dbReference>
<dbReference type="Gene3D" id="3.30.1370.50">
    <property type="entry name" value="R3H-like domain"/>
    <property type="match status" value="1"/>
</dbReference>
<dbReference type="Pfam" id="PF01424">
    <property type="entry name" value="R3H"/>
    <property type="match status" value="1"/>
</dbReference>
<dbReference type="PROSITE" id="PS51061">
    <property type="entry name" value="R3H"/>
    <property type="match status" value="1"/>
</dbReference>
<dbReference type="PROSITE" id="PS50102">
    <property type="entry name" value="RRM"/>
    <property type="match status" value="1"/>
</dbReference>
<evidence type="ECO:0000313" key="12">
    <source>
        <dbReference type="EMBL" id="RLO00114.1"/>
    </source>
</evidence>
<evidence type="ECO:0000313" key="13">
    <source>
        <dbReference type="Proteomes" id="UP000275652"/>
    </source>
</evidence>
<comment type="caution">
    <text evidence="12">The sequence shown here is derived from an EMBL/GenBank/DDBJ whole genome shotgun (WGS) entry which is preliminary data.</text>
</comment>
<keyword evidence="2 4" id="KW-0863">Zinc-finger</keyword>
<dbReference type="InterPro" id="IPR035979">
    <property type="entry name" value="RBD_domain_sf"/>
</dbReference>
<feature type="domain" description="RRM" evidence="8">
    <location>
        <begin position="6"/>
        <end position="76"/>
    </location>
</feature>
<feature type="compositionally biased region" description="Low complexity" evidence="7">
    <location>
        <begin position="264"/>
        <end position="284"/>
    </location>
</feature>
<reference evidence="12 13" key="1">
    <citation type="journal article" date="2018" name="J. Invertebr. Pathol.">
        <title>New genotyping method for the causative agent of crayfish plague (Aphanomyces astaci) based on whole genome data.</title>
        <authorList>
            <person name="Minardi D."/>
            <person name="Studholme D.J."/>
            <person name="van der Giezen M."/>
            <person name="Pretto T."/>
            <person name="Oidtmann B."/>
        </authorList>
    </citation>
    <scope>NUCLEOTIDE SEQUENCE [LARGE SCALE GENOMIC DNA]</scope>
    <source>
        <strain evidence="12 13">KB13</strain>
    </source>
</reference>
<dbReference type="SMART" id="SM00360">
    <property type="entry name" value="RRM"/>
    <property type="match status" value="1"/>
</dbReference>
<dbReference type="InterPro" id="IPR036867">
    <property type="entry name" value="R3H_dom_sf"/>
</dbReference>
<evidence type="ECO:0000256" key="4">
    <source>
        <dbReference type="PROSITE-ProRule" id="PRU00024"/>
    </source>
</evidence>
<keyword evidence="3 6" id="KW-0862">Zinc</keyword>
<protein>
    <submittedName>
        <fullName evidence="12">Uncharacterized protein</fullName>
    </submittedName>
</protein>
<evidence type="ECO:0000256" key="3">
    <source>
        <dbReference type="ARBA" id="ARBA00022833"/>
    </source>
</evidence>
<dbReference type="Gene3D" id="3.30.70.330">
    <property type="match status" value="1"/>
</dbReference>
<evidence type="ECO:0000256" key="2">
    <source>
        <dbReference type="ARBA" id="ARBA00022771"/>
    </source>
</evidence>
<evidence type="ECO:0000256" key="5">
    <source>
        <dbReference type="PROSITE-ProRule" id="PRU00176"/>
    </source>
</evidence>
<keyword evidence="5" id="KW-0694">RNA-binding</keyword>
<feature type="compositionally biased region" description="Low complexity" evidence="7">
    <location>
        <begin position="542"/>
        <end position="557"/>
    </location>
</feature>
<evidence type="ECO:0000259" key="9">
    <source>
        <dbReference type="PROSITE" id="PS50103"/>
    </source>
</evidence>
<feature type="compositionally biased region" description="Low complexity" evidence="7">
    <location>
        <begin position="471"/>
        <end position="486"/>
    </location>
</feature>
<feature type="domain" description="B box-type" evidence="10">
    <location>
        <begin position="354"/>
        <end position="395"/>
    </location>
</feature>
<feature type="compositionally biased region" description="Low complexity" evidence="7">
    <location>
        <begin position="85"/>
        <end position="111"/>
    </location>
</feature>
<dbReference type="CDD" id="cd19757">
    <property type="entry name" value="Bbox1"/>
    <property type="match status" value="2"/>
</dbReference>
<dbReference type="InterPro" id="IPR012677">
    <property type="entry name" value="Nucleotide-bd_a/b_plait_sf"/>
</dbReference>
<proteinExistence type="predicted"/>
<feature type="compositionally biased region" description="Acidic residues" evidence="7">
    <location>
        <begin position="447"/>
        <end position="460"/>
    </location>
</feature>
<dbReference type="Gene3D" id="4.10.1000.10">
    <property type="entry name" value="Zinc finger, CCCH-type"/>
    <property type="match status" value="2"/>
</dbReference>
<dbReference type="SMART" id="SM00336">
    <property type="entry name" value="BBOX"/>
    <property type="match status" value="2"/>
</dbReference>
<dbReference type="GO" id="GO:0003723">
    <property type="term" value="F:RNA binding"/>
    <property type="evidence" value="ECO:0007669"/>
    <property type="project" value="UniProtKB-UniRule"/>
</dbReference>
<dbReference type="AlphaFoldDB" id="A0A9X8H3T2"/>
<dbReference type="Proteomes" id="UP000275652">
    <property type="component" value="Unassembled WGS sequence"/>
</dbReference>
<feature type="zinc finger region" description="C3H1-type" evidence="6">
    <location>
        <begin position="130"/>
        <end position="157"/>
    </location>
</feature>
<dbReference type="SUPFAM" id="SSF82708">
    <property type="entry name" value="R3H domain"/>
    <property type="match status" value="1"/>
</dbReference>
<dbReference type="InterPro" id="IPR000315">
    <property type="entry name" value="Znf_B-box"/>
</dbReference>
<dbReference type="CDD" id="cd00590">
    <property type="entry name" value="RRM_SF"/>
    <property type="match status" value="1"/>
</dbReference>
<dbReference type="CDD" id="cd02325">
    <property type="entry name" value="R3H"/>
    <property type="match status" value="1"/>
</dbReference>
<dbReference type="PROSITE" id="PS50103">
    <property type="entry name" value="ZF_C3H1"/>
    <property type="match status" value="2"/>
</dbReference>
<evidence type="ECO:0000259" key="8">
    <source>
        <dbReference type="PROSITE" id="PS50102"/>
    </source>
</evidence>
<dbReference type="PROSITE" id="PS50119">
    <property type="entry name" value="ZF_BBOX"/>
    <property type="match status" value="2"/>
</dbReference>
<feature type="domain" description="R3H" evidence="11">
    <location>
        <begin position="610"/>
        <end position="674"/>
    </location>
</feature>
<dbReference type="GO" id="GO:0008270">
    <property type="term" value="F:zinc ion binding"/>
    <property type="evidence" value="ECO:0007669"/>
    <property type="project" value="UniProtKB-KW"/>
</dbReference>
<keyword evidence="1 6" id="KW-0479">Metal-binding</keyword>
<feature type="domain" description="B box-type" evidence="10">
    <location>
        <begin position="298"/>
        <end position="344"/>
    </location>
</feature>
<gene>
    <name evidence="12" type="ORF">DYB28_003509</name>
</gene>
<name>A0A9X8H3T2_APHAT</name>
<feature type="region of interest" description="Disordered" evidence="7">
    <location>
        <begin position="84"/>
        <end position="125"/>
    </location>
</feature>
<feature type="region of interest" description="Disordered" evidence="7">
    <location>
        <begin position="433"/>
        <end position="594"/>
    </location>
</feature>
<feature type="compositionally biased region" description="Acidic residues" evidence="7">
    <location>
        <begin position="584"/>
        <end position="593"/>
    </location>
</feature>
<evidence type="ECO:0000256" key="1">
    <source>
        <dbReference type="ARBA" id="ARBA00022723"/>
    </source>
</evidence>
<dbReference type="SUPFAM" id="SSF54928">
    <property type="entry name" value="RNA-binding domain, RBD"/>
    <property type="match status" value="1"/>
</dbReference>
<evidence type="ECO:0000256" key="7">
    <source>
        <dbReference type="SAM" id="MobiDB-lite"/>
    </source>
</evidence>
<dbReference type="SMART" id="SM00393">
    <property type="entry name" value="R3H"/>
    <property type="match status" value="1"/>
</dbReference>
<feature type="domain" description="C3H1-type" evidence="9">
    <location>
        <begin position="225"/>
        <end position="251"/>
    </location>
</feature>
<dbReference type="SUPFAM" id="SSF90229">
    <property type="entry name" value="CCCH zinc finger"/>
    <property type="match status" value="1"/>
</dbReference>
<feature type="zinc finger region" description="C3H1-type" evidence="6">
    <location>
        <begin position="225"/>
        <end position="251"/>
    </location>
</feature>
<evidence type="ECO:0000256" key="6">
    <source>
        <dbReference type="PROSITE-ProRule" id="PRU00723"/>
    </source>
</evidence>
<dbReference type="SMART" id="SM00356">
    <property type="entry name" value="ZnF_C3H1"/>
    <property type="match status" value="4"/>
</dbReference>
<organism evidence="12 13">
    <name type="scientific">Aphanomyces astaci</name>
    <name type="common">Crayfish plague agent</name>
    <dbReference type="NCBI Taxonomy" id="112090"/>
    <lineage>
        <taxon>Eukaryota</taxon>
        <taxon>Sar</taxon>
        <taxon>Stramenopiles</taxon>
        <taxon>Oomycota</taxon>
        <taxon>Saprolegniomycetes</taxon>
        <taxon>Saprolegniales</taxon>
        <taxon>Verrucalvaceae</taxon>
        <taxon>Aphanomyces</taxon>
    </lineage>
</organism>
<feature type="region of interest" description="Disordered" evidence="7">
    <location>
        <begin position="256"/>
        <end position="291"/>
    </location>
</feature>
<feature type="compositionally biased region" description="Low complexity" evidence="7">
    <location>
        <begin position="569"/>
        <end position="579"/>
    </location>
</feature>
<accession>A0A9X8H3T2</accession>
<evidence type="ECO:0000259" key="10">
    <source>
        <dbReference type="PROSITE" id="PS50119"/>
    </source>
</evidence>
<dbReference type="InterPro" id="IPR001374">
    <property type="entry name" value="R3H_dom"/>
</dbReference>
<dbReference type="InterPro" id="IPR036855">
    <property type="entry name" value="Znf_CCCH_sf"/>
</dbReference>
<dbReference type="EMBL" id="QUTI01042842">
    <property type="protein sequence ID" value="RLO00114.1"/>
    <property type="molecule type" value="Genomic_DNA"/>
</dbReference>
<dbReference type="InterPro" id="IPR000504">
    <property type="entry name" value="RRM_dom"/>
</dbReference>